<dbReference type="GO" id="GO:0007165">
    <property type="term" value="P:signal transduction"/>
    <property type="evidence" value="ECO:0007669"/>
    <property type="project" value="UniProtKB-KW"/>
</dbReference>
<keyword evidence="5 6" id="KW-0472">Membrane</keyword>
<organism evidence="7">
    <name type="scientific">Anopheles sinensis</name>
    <name type="common">Mosquito</name>
    <dbReference type="NCBI Taxonomy" id="74873"/>
    <lineage>
        <taxon>Eukaryota</taxon>
        <taxon>Metazoa</taxon>
        <taxon>Ecdysozoa</taxon>
        <taxon>Arthropoda</taxon>
        <taxon>Hexapoda</taxon>
        <taxon>Insecta</taxon>
        <taxon>Pterygota</taxon>
        <taxon>Neoptera</taxon>
        <taxon>Endopterygota</taxon>
        <taxon>Diptera</taxon>
        <taxon>Nematocera</taxon>
        <taxon>Culicoidea</taxon>
        <taxon>Culicidae</taxon>
        <taxon>Anophelinae</taxon>
        <taxon>Anopheles</taxon>
    </lineage>
</organism>
<reference evidence="8" key="2">
    <citation type="submission" date="2020-05" db="UniProtKB">
        <authorList>
            <consortium name="EnsemblMetazoa"/>
        </authorList>
    </citation>
    <scope>IDENTIFICATION</scope>
</reference>
<evidence type="ECO:0000313" key="7">
    <source>
        <dbReference type="EMBL" id="KFB49510.1"/>
    </source>
</evidence>
<evidence type="ECO:0000256" key="4">
    <source>
        <dbReference type="ARBA" id="ARBA00022989"/>
    </source>
</evidence>
<evidence type="ECO:0000256" key="5">
    <source>
        <dbReference type="ARBA" id="ARBA00023136"/>
    </source>
</evidence>
<sequence>MGSSLLLFKSLYVKAALLGVVPFRFHLYPASLELRTSLLYYCYLVSVAGPITRFLINVSCSLDLTQDFSVLRVTSVIMECCESVLLMLPVCFFLSRSVKVCGLFENLKQLHYSSILTGRVQMKSCVRKCFGSCFLYEIAYAMIILMYGLMSNDMPPILLIPYIPTVVMTTFSRMTLMMIMYGSGQYFLIIIQTINEMLLPNRQTATEWTHLGLMNLYQKLWKCSHYFNVLFGFPLVCYILLVFLHTTTVFYVLLSIFVLGKKDFTVTEGLLALAEIVWVFYDVFYVMLIIGTCSLVQDEFFVLLEPD</sequence>
<keyword evidence="6" id="KW-0675">Receptor</keyword>
<accession>A0A084WH16</accession>
<dbReference type="Pfam" id="PF08395">
    <property type="entry name" value="7tm_7"/>
    <property type="match status" value="1"/>
</dbReference>
<evidence type="ECO:0000256" key="3">
    <source>
        <dbReference type="ARBA" id="ARBA00022692"/>
    </source>
</evidence>
<dbReference type="GO" id="GO:0050909">
    <property type="term" value="P:sensory perception of taste"/>
    <property type="evidence" value="ECO:0007669"/>
    <property type="project" value="InterPro"/>
</dbReference>
<feature type="transmembrane region" description="Helical" evidence="6">
    <location>
        <begin position="6"/>
        <end position="26"/>
    </location>
</feature>
<dbReference type="VEuPathDB" id="VectorBase:ASIC017713"/>
<dbReference type="OMA" id="IMHFHTE"/>
<dbReference type="EMBL" id="ATLV01023778">
    <property type="status" value="NOT_ANNOTATED_CDS"/>
    <property type="molecule type" value="Genomic_DNA"/>
</dbReference>
<feature type="transmembrane region" description="Helical" evidence="6">
    <location>
        <begin position="271"/>
        <end position="296"/>
    </location>
</feature>
<evidence type="ECO:0000256" key="2">
    <source>
        <dbReference type="ARBA" id="ARBA00022475"/>
    </source>
</evidence>
<dbReference type="EMBL" id="KE525346">
    <property type="protein sequence ID" value="KFB49510.1"/>
    <property type="molecule type" value="Genomic_DNA"/>
</dbReference>
<reference evidence="7 9" key="1">
    <citation type="journal article" date="2014" name="BMC Genomics">
        <title>Genome sequence of Anopheles sinensis provides insight into genetics basis of mosquito competence for malaria parasites.</title>
        <authorList>
            <person name="Zhou D."/>
            <person name="Zhang D."/>
            <person name="Ding G."/>
            <person name="Shi L."/>
            <person name="Hou Q."/>
            <person name="Ye Y."/>
            <person name="Xu Y."/>
            <person name="Zhou H."/>
            <person name="Xiong C."/>
            <person name="Li S."/>
            <person name="Yu J."/>
            <person name="Hong S."/>
            <person name="Yu X."/>
            <person name="Zou P."/>
            <person name="Chen C."/>
            <person name="Chang X."/>
            <person name="Wang W."/>
            <person name="Lv Y."/>
            <person name="Sun Y."/>
            <person name="Ma L."/>
            <person name="Shen B."/>
            <person name="Zhu C."/>
        </authorList>
    </citation>
    <scope>NUCLEOTIDE SEQUENCE [LARGE SCALE GENOMIC DNA]</scope>
</reference>
<dbReference type="GO" id="GO:0005886">
    <property type="term" value="C:plasma membrane"/>
    <property type="evidence" value="ECO:0007669"/>
    <property type="project" value="UniProtKB-SubCell"/>
</dbReference>
<comment type="caution">
    <text evidence="6">Lacks conserved residue(s) required for the propagation of feature annotation.</text>
</comment>
<comment type="function">
    <text evidence="6">Gustatory receptor which mediates acceptance or avoidance behavior, depending on its substrates.</text>
</comment>
<evidence type="ECO:0000256" key="1">
    <source>
        <dbReference type="ARBA" id="ARBA00004651"/>
    </source>
</evidence>
<keyword evidence="6" id="KW-0807">Transducer</keyword>
<feature type="transmembrane region" description="Helical" evidence="6">
    <location>
        <begin position="38"/>
        <end position="56"/>
    </location>
</feature>
<feature type="transmembrane region" description="Helical" evidence="6">
    <location>
        <begin position="170"/>
        <end position="191"/>
    </location>
</feature>
<protein>
    <recommendedName>
        <fullName evidence="6">Gustatory receptor</fullName>
    </recommendedName>
</protein>
<proteinExistence type="inferred from homology"/>
<dbReference type="VEuPathDB" id="VectorBase:ASIS019283"/>
<keyword evidence="3 6" id="KW-0812">Transmembrane</keyword>
<evidence type="ECO:0000313" key="9">
    <source>
        <dbReference type="Proteomes" id="UP000030765"/>
    </source>
</evidence>
<feature type="transmembrane region" description="Helical" evidence="6">
    <location>
        <begin position="226"/>
        <end position="259"/>
    </location>
</feature>
<keyword evidence="4 6" id="KW-1133">Transmembrane helix</keyword>
<dbReference type="STRING" id="74873.A0A084WH16"/>
<dbReference type="InterPro" id="IPR013604">
    <property type="entry name" value="7TM_chemorcpt"/>
</dbReference>
<dbReference type="Proteomes" id="UP000030765">
    <property type="component" value="Unassembled WGS sequence"/>
</dbReference>
<dbReference type="AlphaFoldDB" id="A0A084WH16"/>
<name>A0A084WH16_ANOSI</name>
<comment type="similarity">
    <text evidence="6">Belongs to the insect chemoreceptor superfamily. Gustatory receptor (GR) family.</text>
</comment>
<evidence type="ECO:0000256" key="6">
    <source>
        <dbReference type="RuleBase" id="RU363108"/>
    </source>
</evidence>
<gene>
    <name evidence="7" type="ORF">ZHAS_00017713</name>
</gene>
<comment type="subcellular location">
    <subcellularLocation>
        <location evidence="1 6">Cell membrane</location>
        <topology evidence="1 6">Multi-pass membrane protein</topology>
    </subcellularLocation>
</comment>
<keyword evidence="9" id="KW-1185">Reference proteome</keyword>
<evidence type="ECO:0000313" key="8">
    <source>
        <dbReference type="EnsemblMetazoa" id="ASIC017713-PA"/>
    </source>
</evidence>
<dbReference type="EnsemblMetazoa" id="ASIC017713-RA">
    <property type="protein sequence ID" value="ASIC017713-PA"/>
    <property type="gene ID" value="ASIC017713"/>
</dbReference>
<keyword evidence="2 6" id="KW-1003">Cell membrane</keyword>
<feature type="transmembrane region" description="Helical" evidence="6">
    <location>
        <begin position="129"/>
        <end position="150"/>
    </location>
</feature>